<organism evidence="1 2">
    <name type="scientific">Sorangium cellulosum So0157-2</name>
    <dbReference type="NCBI Taxonomy" id="1254432"/>
    <lineage>
        <taxon>Bacteria</taxon>
        <taxon>Pseudomonadati</taxon>
        <taxon>Myxococcota</taxon>
        <taxon>Polyangia</taxon>
        <taxon>Polyangiales</taxon>
        <taxon>Polyangiaceae</taxon>
        <taxon>Sorangium</taxon>
    </lineage>
</organism>
<dbReference type="AlphaFoldDB" id="S4XY59"/>
<dbReference type="InterPro" id="IPR027417">
    <property type="entry name" value="P-loop_NTPase"/>
</dbReference>
<dbReference type="InterPro" id="IPR035897">
    <property type="entry name" value="Toll_tir_struct_dom_sf"/>
</dbReference>
<reference evidence="1 2" key="1">
    <citation type="journal article" date="2013" name="Sci. Rep.">
        <title>Extraordinary expansion of a Sorangium cellulosum genome from an alkaline milieu.</title>
        <authorList>
            <person name="Han K."/>
            <person name="Li Z.F."/>
            <person name="Peng R."/>
            <person name="Zhu L.P."/>
            <person name="Zhou T."/>
            <person name="Wang L.G."/>
            <person name="Li S.G."/>
            <person name="Zhang X.B."/>
            <person name="Hu W."/>
            <person name="Wu Z.H."/>
            <person name="Qin N."/>
            <person name="Li Y.Z."/>
        </authorList>
    </citation>
    <scope>NUCLEOTIDE SEQUENCE [LARGE SCALE GENOMIC DNA]</scope>
    <source>
        <strain evidence="1 2">So0157-2</strain>
    </source>
</reference>
<dbReference type="PANTHER" id="PTHR10098">
    <property type="entry name" value="RAPSYN-RELATED"/>
    <property type="match status" value="1"/>
</dbReference>
<dbReference type="SUPFAM" id="SSF48452">
    <property type="entry name" value="TPR-like"/>
    <property type="match status" value="3"/>
</dbReference>
<dbReference type="Gene3D" id="3.40.50.300">
    <property type="entry name" value="P-loop containing nucleotide triphosphate hydrolases"/>
    <property type="match status" value="1"/>
</dbReference>
<accession>S4XY59</accession>
<dbReference type="Pfam" id="PF13424">
    <property type="entry name" value="TPR_12"/>
    <property type="match status" value="4"/>
</dbReference>
<dbReference type="EMBL" id="CP003969">
    <property type="protein sequence ID" value="AGP36845.1"/>
    <property type="molecule type" value="Genomic_DNA"/>
</dbReference>
<dbReference type="SUPFAM" id="SSF52540">
    <property type="entry name" value="P-loop containing nucleoside triphosphate hydrolases"/>
    <property type="match status" value="1"/>
</dbReference>
<protein>
    <submittedName>
        <fullName evidence="1">Uncharacterized protein</fullName>
    </submittedName>
</protein>
<evidence type="ECO:0000313" key="2">
    <source>
        <dbReference type="Proteomes" id="UP000014803"/>
    </source>
</evidence>
<dbReference type="InterPro" id="IPR019734">
    <property type="entry name" value="TPR_rpt"/>
</dbReference>
<proteinExistence type="predicted"/>
<dbReference type="InterPro" id="IPR011990">
    <property type="entry name" value="TPR-like_helical_dom_sf"/>
</dbReference>
<dbReference type="SUPFAM" id="SSF52200">
    <property type="entry name" value="Toll/Interleukin receptor TIR domain"/>
    <property type="match status" value="1"/>
</dbReference>
<dbReference type="SMART" id="SM00028">
    <property type="entry name" value="TPR"/>
    <property type="match status" value="9"/>
</dbReference>
<evidence type="ECO:0000313" key="1">
    <source>
        <dbReference type="EMBL" id="AGP36845.1"/>
    </source>
</evidence>
<gene>
    <name evidence="1" type="ORF">SCE1572_21510</name>
</gene>
<sequence length="950" mass="102703">MIEIWHGGKVEAGGEPAAQARAQLEAAEIMVLLVSPDFISSDRHMHEEAALALARRAAGEVEVVPVLVRDCAWDWTEFGKLVPLPKDGPIGGAPDRDQAWTEVARGLRRVVDGVVARRVAAGGWRTLAAGLPSAELCIGRDATVDALAAALCREPPGRALLSGAAGIGKSTVSLAVLHRPEIVTRFGERRFFVRLDAAPDAESAAAALADVLRVAPGPDLRQRALAFLAAGPAVLALDNLETPWHGDDQAATEALLAEFAAVPQLSLVASVRGAGRPGRVAWSSSIELLPLGPAEAEAVFCSIAGEEHRGKRALSELLALQEGVPLAIALLAHAAQGNDLVNLKAEWEARRTAVLEREGGARDRLRSWRASLELSIGSRRMTAEARRLLGVLGVLPDGIAQRDLAAILPDAGPAAARVLAQLRLAYFEGGRLKMLSPVREYVKAAYPPAAEDLGRTMEHYGELARALGPVPGRPGGTEAAARLAPETANLDAMIRRGLAEAAAGRWIDAAAALTRFARFSGHAAPMPLGRALDVAQRAGDKRREALCTENLGDIALARSQHDEARARYQGALSLYRQVGDVLGEANCIKSLGDIALRRSQHDEARARYQEALSLRRRMGDVLGEASCIQSLGDIARMHSQHDEARARYQEALPLCKQVDDVLGEANCIKSLGDIALARSQNDEARTRYQEALPLYRQVGAVLGEANCIKSVGDIALRRSQHDEARARYQEAIALHRQLGNVLGEANCIKRLGDIALARSQRGEARARYQEALSLYRQVGDVLGEANCIRSLGDIALERPQRNEARARYQEAMPLYRQVGDVLGEANCIKSLGEIALRRSQHNEARTRYQEALPLYRQVGAVLGEANCLLRLGDIARAHSDASAARARYQEALALYQRIPEPLLIGWIHHRLAAIAADAATRRRHVEDARSAWQSIARTDLIARLDQDFRS</sequence>
<dbReference type="HOGENOM" id="CLU_006580_1_1_7"/>
<name>S4XY59_SORCE</name>
<dbReference type="Gene3D" id="3.40.50.10140">
    <property type="entry name" value="Toll/interleukin-1 receptor homology (TIR) domain"/>
    <property type="match status" value="1"/>
</dbReference>
<dbReference type="Proteomes" id="UP000014803">
    <property type="component" value="Chromosome"/>
</dbReference>
<dbReference type="Gene3D" id="1.25.40.10">
    <property type="entry name" value="Tetratricopeptide repeat domain"/>
    <property type="match status" value="2"/>
</dbReference>
<dbReference type="eggNOG" id="COG0457">
    <property type="taxonomic scope" value="Bacteria"/>
</dbReference>
<dbReference type="PANTHER" id="PTHR10098:SF108">
    <property type="entry name" value="TETRATRICOPEPTIDE REPEAT PROTEIN 28"/>
    <property type="match status" value="1"/>
</dbReference>
<dbReference type="PATRIC" id="fig|1254432.3.peg.4857"/>
<dbReference type="STRING" id="1254432.SCE1572_21510"/>
<dbReference type="KEGG" id="scu:SCE1572_21510"/>